<name>A0A5Q6RZD5_9ACTN</name>
<dbReference type="AlphaFoldDB" id="A0A5Q6RZD5"/>
<organism evidence="2 3">
    <name type="scientific">Mumia zhuanghuii</name>
    <dbReference type="NCBI Taxonomy" id="2585211"/>
    <lineage>
        <taxon>Bacteria</taxon>
        <taxon>Bacillati</taxon>
        <taxon>Actinomycetota</taxon>
        <taxon>Actinomycetes</taxon>
        <taxon>Propionibacteriales</taxon>
        <taxon>Nocardioidaceae</taxon>
        <taxon>Mumia</taxon>
    </lineage>
</organism>
<dbReference type="EMBL" id="VDFQ02000002">
    <property type="protein sequence ID" value="KAA1423307.1"/>
    <property type="molecule type" value="Genomic_DNA"/>
</dbReference>
<feature type="transmembrane region" description="Helical" evidence="1">
    <location>
        <begin position="224"/>
        <end position="244"/>
    </location>
</feature>
<evidence type="ECO:0000256" key="1">
    <source>
        <dbReference type="SAM" id="Phobius"/>
    </source>
</evidence>
<reference evidence="2 3" key="1">
    <citation type="submission" date="2019-09" db="EMBL/GenBank/DDBJ databases">
        <title>Mumia zhuanghuii sp. nov. isolated from the intestinal contents of plateau pika (Ochotona curzoniae) in the Qinghai-Tibet plateau of China.</title>
        <authorList>
            <person name="Tian Z."/>
        </authorList>
    </citation>
    <scope>NUCLEOTIDE SEQUENCE [LARGE SCALE GENOMIC DNA]</scope>
    <source>
        <strain evidence="3">350</strain>
    </source>
</reference>
<sequence length="265" mass="29476">MSLDRGRTPTKDRLGCNLMDKSELAIWLVPVIAGIAVPIGIHFREKQSRSLSYAVVDNRSLLLRHASRFDLSFSFNGGEVRRPWLLVIRVANSGGQPITSEEFEVPITISVGDARVLTGEISARRPSDLAPRLGLREDGVRIEPMLINSRDLFEVQLLLDGSPKEPLLSCRVEGVKKLKEVSIPRTSWNQPWRFGFGDYISAGVFILVGVGLFISIVNGETNPWIRWPLATALGGSLAVAFPLFQFSVLRRSRLFLEGLSHSQTR</sequence>
<proteinExistence type="predicted"/>
<keyword evidence="1" id="KW-0812">Transmembrane</keyword>
<evidence type="ECO:0000313" key="2">
    <source>
        <dbReference type="EMBL" id="KAA1423307.1"/>
    </source>
</evidence>
<evidence type="ECO:0000313" key="3">
    <source>
        <dbReference type="Proteomes" id="UP000307768"/>
    </source>
</evidence>
<comment type="caution">
    <text evidence="2">The sequence shown here is derived from an EMBL/GenBank/DDBJ whole genome shotgun (WGS) entry which is preliminary data.</text>
</comment>
<feature type="transmembrane region" description="Helical" evidence="1">
    <location>
        <begin position="199"/>
        <end position="218"/>
    </location>
</feature>
<keyword evidence="1" id="KW-0472">Membrane</keyword>
<accession>A0A5Q6RZD5</accession>
<feature type="transmembrane region" description="Helical" evidence="1">
    <location>
        <begin position="24"/>
        <end position="43"/>
    </location>
</feature>
<protein>
    <submittedName>
        <fullName evidence="2">Uncharacterized protein</fullName>
    </submittedName>
</protein>
<keyword evidence="1" id="KW-1133">Transmembrane helix</keyword>
<dbReference type="RefSeq" id="WP_149768826.1">
    <property type="nucleotide sequence ID" value="NZ_VDFQ02000002.1"/>
</dbReference>
<gene>
    <name evidence="2" type="ORF">FE697_006710</name>
</gene>
<dbReference type="Proteomes" id="UP000307768">
    <property type="component" value="Unassembled WGS sequence"/>
</dbReference>
<dbReference type="OrthoDB" id="3613079at2"/>